<feature type="non-terminal residue" evidence="1">
    <location>
        <position position="1"/>
    </location>
</feature>
<sequence>PSGGPTPVLRFRTLASLVSSQLDGDLLYRGRPIEEVVRDLTFDDAVALVLGATGPGAFRGSGGPTLARLAEVLPGLPPERRLPVGVQLLAGADPLAVDLDPDRVRLAAVTAVHACLASTAPEAALSGDPVADVPALLLAGLRGGRPSRPDVELLRVLLTAL</sequence>
<dbReference type="InterPro" id="IPR036969">
    <property type="entry name" value="Citrate_synthase_sf"/>
</dbReference>
<dbReference type="RefSeq" id="WP_205621053.1">
    <property type="nucleotide sequence ID" value="NZ_AWQS01000589.1"/>
</dbReference>
<feature type="non-terminal residue" evidence="1">
    <location>
        <position position="161"/>
    </location>
</feature>
<dbReference type="Gene3D" id="1.10.580.10">
    <property type="entry name" value="Citrate Synthase, domain 1"/>
    <property type="match status" value="1"/>
</dbReference>
<dbReference type="EMBL" id="AWQS01000589">
    <property type="protein sequence ID" value="EWT01684.1"/>
    <property type="molecule type" value="Genomic_DNA"/>
</dbReference>
<reference evidence="2" key="1">
    <citation type="submission" date="2013-08" db="EMBL/GenBank/DDBJ databases">
        <title>Intrasporangium oryzae NRRL B-24470.</title>
        <authorList>
            <person name="Liu H."/>
            <person name="Wang G."/>
        </authorList>
    </citation>
    <scope>NUCLEOTIDE SEQUENCE [LARGE SCALE GENOMIC DNA]</scope>
    <source>
        <strain evidence="2">Q5-1</strain>
    </source>
</reference>
<evidence type="ECO:0000313" key="2">
    <source>
        <dbReference type="Proteomes" id="UP000019494"/>
    </source>
</evidence>
<dbReference type="SUPFAM" id="SSF48256">
    <property type="entry name" value="Citrate synthase"/>
    <property type="match status" value="1"/>
</dbReference>
<dbReference type="InterPro" id="IPR016142">
    <property type="entry name" value="Citrate_synth-like_lrg_a-sub"/>
</dbReference>
<dbReference type="GO" id="GO:0046912">
    <property type="term" value="F:acyltransferase activity, acyl groups converted into alkyl on transfer"/>
    <property type="evidence" value="ECO:0007669"/>
    <property type="project" value="InterPro"/>
</dbReference>
<evidence type="ECO:0000313" key="1">
    <source>
        <dbReference type="EMBL" id="EWT01684.1"/>
    </source>
</evidence>
<accession>W9GCU2</accession>
<evidence type="ECO:0008006" key="3">
    <source>
        <dbReference type="Google" id="ProtNLM"/>
    </source>
</evidence>
<dbReference type="AlphaFoldDB" id="W9GCU2"/>
<name>W9GCU2_9MICO</name>
<organism evidence="1 2">
    <name type="scientific">Intrasporangium chromatireducens Q5-1</name>
    <dbReference type="NCBI Taxonomy" id="584657"/>
    <lineage>
        <taxon>Bacteria</taxon>
        <taxon>Bacillati</taxon>
        <taxon>Actinomycetota</taxon>
        <taxon>Actinomycetes</taxon>
        <taxon>Micrococcales</taxon>
        <taxon>Intrasporangiaceae</taxon>
        <taxon>Intrasporangium</taxon>
    </lineage>
</organism>
<dbReference type="Proteomes" id="UP000019494">
    <property type="component" value="Unassembled WGS sequence"/>
</dbReference>
<keyword evidence="2" id="KW-1185">Reference proteome</keyword>
<protein>
    <recommendedName>
        <fullName evidence="3">Citrate synthase</fullName>
    </recommendedName>
</protein>
<comment type="caution">
    <text evidence="1">The sequence shown here is derived from an EMBL/GenBank/DDBJ whole genome shotgun (WGS) entry which is preliminary data.</text>
</comment>
<proteinExistence type="predicted"/>
<gene>
    <name evidence="1" type="ORF">N864_04625</name>
</gene>